<dbReference type="Pfam" id="PF01408">
    <property type="entry name" value="GFO_IDH_MocA"/>
    <property type="match status" value="1"/>
</dbReference>
<keyword evidence="3" id="KW-0520">NAD</keyword>
<feature type="compositionally biased region" description="Basic and acidic residues" evidence="4">
    <location>
        <begin position="263"/>
        <end position="273"/>
    </location>
</feature>
<dbReference type="Gene3D" id="3.40.50.720">
    <property type="entry name" value="NAD(P)-binding Rossmann-like Domain"/>
    <property type="match status" value="1"/>
</dbReference>
<dbReference type="PATRIC" id="fig|396014.3.peg.1593"/>
<dbReference type="InterPro" id="IPR000683">
    <property type="entry name" value="Gfo/Idh/MocA-like_OxRdtase_N"/>
</dbReference>
<dbReference type="OrthoDB" id="256869at2"/>
<sequence>MTSAPSAPSTAARDAAPIRTAILGYGLSGRIFHGAFLRLDPAYRVAVVATSNAERAAQAREDHPGVRIIADPLEVVDHAADLDLVIVCSPPAAHVEHASAALRAGLDVVVDKPFTPTSAEGEALIGLAAEQGRRLSVYQNRRYDADFLTLRGLLEDGALGTVHTLESRFEGWKPAGGRGWKAHTSAAAGGGILFDLGAHLIDQAVQLQGPVTEMLADVRCVLGGPDDVAHLILTHASGAASYLTMTSLSAIEGPRFLVSGDRGAWRTEGKDPQEAALRSGVQPDAPGFGVESEAERGRISTGEGTTPTPAGTGDYGRYYRELAQALRTGGPLPVDPADSVEVLRIIEAAHAGRRTVFS</sequence>
<evidence type="ECO:0000256" key="1">
    <source>
        <dbReference type="ARBA" id="ARBA00010928"/>
    </source>
</evidence>
<dbReference type="PANTHER" id="PTHR43708">
    <property type="entry name" value="CONSERVED EXPRESSED OXIDOREDUCTASE (EUROFUNG)"/>
    <property type="match status" value="1"/>
</dbReference>
<feature type="region of interest" description="Disordered" evidence="4">
    <location>
        <begin position="262"/>
        <end position="315"/>
    </location>
</feature>
<dbReference type="SUPFAM" id="SSF51735">
    <property type="entry name" value="NAD(P)-binding Rossmann-fold domains"/>
    <property type="match status" value="1"/>
</dbReference>
<dbReference type="Gene3D" id="3.30.360.10">
    <property type="entry name" value="Dihydrodipicolinate Reductase, domain 2"/>
    <property type="match status" value="1"/>
</dbReference>
<evidence type="ECO:0000313" key="7">
    <source>
        <dbReference type="EMBL" id="EWS81711.1"/>
    </source>
</evidence>
<evidence type="ECO:0000259" key="6">
    <source>
        <dbReference type="Pfam" id="PF22725"/>
    </source>
</evidence>
<dbReference type="eggNOG" id="COG0673">
    <property type="taxonomic scope" value="Bacteria"/>
</dbReference>
<protein>
    <submittedName>
        <fullName evidence="7">Oxidoreductase</fullName>
    </submittedName>
</protein>
<keyword evidence="8" id="KW-1185">Reference proteome</keyword>
<dbReference type="InterPro" id="IPR051317">
    <property type="entry name" value="Gfo/Idh/MocA_oxidoreduct"/>
</dbReference>
<evidence type="ECO:0000259" key="5">
    <source>
        <dbReference type="Pfam" id="PF01408"/>
    </source>
</evidence>
<feature type="domain" description="GFO/IDH/MocA-like oxidoreductase" evidence="6">
    <location>
        <begin position="147"/>
        <end position="264"/>
    </location>
</feature>
<evidence type="ECO:0000256" key="3">
    <source>
        <dbReference type="ARBA" id="ARBA00023027"/>
    </source>
</evidence>
<feature type="compositionally biased region" description="Low complexity" evidence="4">
    <location>
        <begin position="301"/>
        <end position="315"/>
    </location>
</feature>
<dbReference type="AlphaFoldDB" id="Z9JV86"/>
<comment type="caution">
    <text evidence="7">The sequence shown here is derived from an EMBL/GenBank/DDBJ whole genome shotgun (WGS) entry which is preliminary data.</text>
</comment>
<dbReference type="RefSeq" id="WP_051486685.1">
    <property type="nucleotide sequence ID" value="NZ_KK069991.1"/>
</dbReference>
<name>Z9JV86_9MICO</name>
<dbReference type="GO" id="GO:0016491">
    <property type="term" value="F:oxidoreductase activity"/>
    <property type="evidence" value="ECO:0007669"/>
    <property type="project" value="UniProtKB-KW"/>
</dbReference>
<keyword evidence="2" id="KW-0560">Oxidoreductase</keyword>
<dbReference type="InterPro" id="IPR055170">
    <property type="entry name" value="GFO_IDH_MocA-like_dom"/>
</dbReference>
<gene>
    <name evidence="7" type="ORF">BF93_16240</name>
</gene>
<evidence type="ECO:0000313" key="8">
    <source>
        <dbReference type="Proteomes" id="UP000023067"/>
    </source>
</evidence>
<dbReference type="HOGENOM" id="CLU_023194_19_1_11"/>
<proteinExistence type="inferred from homology"/>
<dbReference type="EMBL" id="JDYK01000006">
    <property type="protein sequence ID" value="EWS81711.1"/>
    <property type="molecule type" value="Genomic_DNA"/>
</dbReference>
<dbReference type="Pfam" id="PF22725">
    <property type="entry name" value="GFO_IDH_MocA_C3"/>
    <property type="match status" value="1"/>
</dbReference>
<dbReference type="STRING" id="396014.BF93_16240"/>
<accession>Z9JV86</accession>
<dbReference type="GO" id="GO:0000166">
    <property type="term" value="F:nucleotide binding"/>
    <property type="evidence" value="ECO:0007669"/>
    <property type="project" value="InterPro"/>
</dbReference>
<dbReference type="SUPFAM" id="SSF55347">
    <property type="entry name" value="Glyceraldehyde-3-phosphate dehydrogenase-like, C-terminal domain"/>
    <property type="match status" value="1"/>
</dbReference>
<feature type="domain" description="Gfo/Idh/MocA-like oxidoreductase N-terminal" evidence="5">
    <location>
        <begin position="18"/>
        <end position="138"/>
    </location>
</feature>
<reference evidence="7 8" key="1">
    <citation type="submission" date="2014-02" db="EMBL/GenBank/DDBJ databases">
        <title>Genome sequence of Brachybacterium phenoliresistens strain W13A50.</title>
        <authorList>
            <person name="Wang X."/>
        </authorList>
    </citation>
    <scope>NUCLEOTIDE SEQUENCE [LARGE SCALE GENOMIC DNA]</scope>
    <source>
        <strain evidence="7 8">W13A50</strain>
    </source>
</reference>
<dbReference type="InterPro" id="IPR036291">
    <property type="entry name" value="NAD(P)-bd_dom_sf"/>
</dbReference>
<evidence type="ECO:0000256" key="2">
    <source>
        <dbReference type="ARBA" id="ARBA00023002"/>
    </source>
</evidence>
<dbReference type="Proteomes" id="UP000023067">
    <property type="component" value="Unassembled WGS sequence"/>
</dbReference>
<dbReference type="PANTHER" id="PTHR43708:SF5">
    <property type="entry name" value="CONSERVED EXPRESSED OXIDOREDUCTASE (EUROFUNG)-RELATED"/>
    <property type="match status" value="1"/>
</dbReference>
<evidence type="ECO:0000256" key="4">
    <source>
        <dbReference type="SAM" id="MobiDB-lite"/>
    </source>
</evidence>
<organism evidence="7 8">
    <name type="scientific">Brachybacterium phenoliresistens</name>
    <dbReference type="NCBI Taxonomy" id="396014"/>
    <lineage>
        <taxon>Bacteria</taxon>
        <taxon>Bacillati</taxon>
        <taxon>Actinomycetota</taxon>
        <taxon>Actinomycetes</taxon>
        <taxon>Micrococcales</taxon>
        <taxon>Dermabacteraceae</taxon>
        <taxon>Brachybacterium</taxon>
    </lineage>
</organism>
<comment type="similarity">
    <text evidence="1">Belongs to the Gfo/Idh/MocA family.</text>
</comment>